<dbReference type="AlphaFoldDB" id="A0A2Z3RX54"/>
<feature type="transmembrane region" description="Helical" evidence="1">
    <location>
        <begin position="6"/>
        <end position="27"/>
    </location>
</feature>
<gene>
    <name evidence="2" type="ORF">AURMO_00494</name>
</gene>
<keyword evidence="1" id="KW-1133">Transmembrane helix</keyword>
<accession>A0A2Z3RX54</accession>
<protein>
    <submittedName>
        <fullName evidence="2">Uncharacterized protein</fullName>
    </submittedName>
</protein>
<evidence type="ECO:0000256" key="1">
    <source>
        <dbReference type="SAM" id="Phobius"/>
    </source>
</evidence>
<sequence>MDAIFTGPFIFSAIFFLVLIGIGIVIFSRFK</sequence>
<proteinExistence type="predicted"/>
<keyword evidence="3" id="KW-1185">Reference proteome</keyword>
<dbReference type="EMBL" id="CP023994">
    <property type="protein sequence ID" value="AWR21110.1"/>
    <property type="molecule type" value="Genomic_DNA"/>
</dbReference>
<keyword evidence="1" id="KW-0812">Transmembrane</keyword>
<dbReference type="Proteomes" id="UP000246894">
    <property type="component" value="Chromosome"/>
</dbReference>
<dbReference type="KEGG" id="aum:AURMO_00494"/>
<name>A0A2Z3RX54_9MICO</name>
<reference evidence="2 3" key="1">
    <citation type="submission" date="2017-10" db="EMBL/GenBank/DDBJ databases">
        <title>Genome of an Actinobacterium that displays light-enhanced growth.</title>
        <authorList>
            <person name="Maresca J.A."/>
            <person name="Hempel P."/>
            <person name="Shevchenko O."/>
            <person name="Miller K.J."/>
            <person name="Hahn M.W."/>
        </authorList>
    </citation>
    <scope>NUCLEOTIDE SEQUENCE [LARGE SCALE GENOMIC DNA]</scope>
    <source>
        <strain evidence="2 3">MWH-Mo1</strain>
    </source>
</reference>
<evidence type="ECO:0000313" key="2">
    <source>
        <dbReference type="EMBL" id="AWR21110.1"/>
    </source>
</evidence>
<evidence type="ECO:0000313" key="3">
    <source>
        <dbReference type="Proteomes" id="UP000246894"/>
    </source>
</evidence>
<organism evidence="2 3">
    <name type="scientific">Aurantimicrobium photophilum</name>
    <dbReference type="NCBI Taxonomy" id="1987356"/>
    <lineage>
        <taxon>Bacteria</taxon>
        <taxon>Bacillati</taxon>
        <taxon>Actinomycetota</taxon>
        <taxon>Actinomycetes</taxon>
        <taxon>Micrococcales</taxon>
        <taxon>Microbacteriaceae</taxon>
        <taxon>Aurantimicrobium</taxon>
    </lineage>
</organism>
<keyword evidence="1" id="KW-0472">Membrane</keyword>